<proteinExistence type="predicted"/>
<name>A0A0G0JJ42_9BACT</name>
<keyword evidence="1" id="KW-0732">Signal</keyword>
<accession>A0A0G0JJ42</accession>
<feature type="chain" id="PRO_5002532873" evidence="1">
    <location>
        <begin position="25"/>
        <end position="135"/>
    </location>
</feature>
<dbReference type="EMBL" id="LBUP01000003">
    <property type="protein sequence ID" value="KKQ66827.1"/>
    <property type="molecule type" value="Genomic_DNA"/>
</dbReference>
<comment type="caution">
    <text evidence="2">The sequence shown here is derived from an EMBL/GenBank/DDBJ whole genome shotgun (WGS) entry which is preliminary data.</text>
</comment>
<evidence type="ECO:0000313" key="3">
    <source>
        <dbReference type="Proteomes" id="UP000034235"/>
    </source>
</evidence>
<organism evidence="2 3">
    <name type="scientific">Candidatus Daviesbacteria bacterium GW2011_GWA2_38_24</name>
    <dbReference type="NCBI Taxonomy" id="1618422"/>
    <lineage>
        <taxon>Bacteria</taxon>
        <taxon>Candidatus Daviesiibacteriota</taxon>
    </lineage>
</organism>
<gene>
    <name evidence="2" type="ORF">US86_C0003G0070</name>
</gene>
<evidence type="ECO:0000313" key="2">
    <source>
        <dbReference type="EMBL" id="KKQ66827.1"/>
    </source>
</evidence>
<dbReference type="Proteomes" id="UP000034235">
    <property type="component" value="Unassembled WGS sequence"/>
</dbReference>
<reference evidence="2 3" key="1">
    <citation type="journal article" date="2015" name="Nature">
        <title>rRNA introns, odd ribosomes, and small enigmatic genomes across a large radiation of phyla.</title>
        <authorList>
            <person name="Brown C.T."/>
            <person name="Hug L.A."/>
            <person name="Thomas B.C."/>
            <person name="Sharon I."/>
            <person name="Castelle C.J."/>
            <person name="Singh A."/>
            <person name="Wilkins M.J."/>
            <person name="Williams K.H."/>
            <person name="Banfield J.F."/>
        </authorList>
    </citation>
    <scope>NUCLEOTIDE SEQUENCE [LARGE SCALE GENOMIC DNA]</scope>
</reference>
<dbReference type="AlphaFoldDB" id="A0A0G0JJ42"/>
<protein>
    <submittedName>
        <fullName evidence="2">Uncharacterized protein</fullName>
    </submittedName>
</protein>
<feature type="signal peptide" evidence="1">
    <location>
        <begin position="1"/>
        <end position="24"/>
    </location>
</feature>
<sequence>MYKLIAVALALGLVGSIGVNNASAAPFNAADKNPNVVAFYETGPHGIVGESEFHEGRDLVMEAGKSQVFQQWFLGTSASEGLHGEHSVWRPKDNGTCPSNWIFFPEPFPEMGDYFEPGQDYCVMTHDYGVGQGQL</sequence>
<evidence type="ECO:0000256" key="1">
    <source>
        <dbReference type="SAM" id="SignalP"/>
    </source>
</evidence>